<accession>A0A066WYF9</accession>
<comment type="caution">
    <text evidence="2">The sequence shown here is derived from an EMBL/GenBank/DDBJ whole genome shotgun (WGS) entry which is preliminary data.</text>
</comment>
<reference evidence="3" key="1">
    <citation type="journal article" date="2014" name="Genome Announc.">
        <title>Draft genome sequence of Colletotrichum sublineola, a destructive pathogen of cultivated sorghum.</title>
        <authorList>
            <person name="Baroncelli R."/>
            <person name="Sanz-Martin J.M."/>
            <person name="Rech G.E."/>
            <person name="Sukno S.A."/>
            <person name="Thon M.R."/>
        </authorList>
    </citation>
    <scope>NUCLEOTIDE SEQUENCE [LARGE SCALE GENOMIC DNA]</scope>
    <source>
        <strain evidence="3">TX430BB</strain>
    </source>
</reference>
<sequence length="448" mass="50536">MLARARRQPIIKWEESDVIQIHAHLARYRLARYECDKVHLDKLAEKLSLLRDFHFNTLVHPPLRAKIKREFDRLVKEKHVTGDDYEWGPHTRRWAEPDWAGDRNGRGRRDNGAGIGDEGAEQQTPSSELGPDDSVSVQFAQHAIQGDKDQDAAGRSSLAFLSPRADGLGQPEGSIMSACNRVLRRDISSLGEMTEDHFNALHLNRGRPNIRPYHLERTSANRSVSGIDLSRLVLSAVNNNNNNNNSKTTQINSLTNRHITDRVPLERGTLLSPPQESFFQNIRQSSPQAHSQVSAANSGWSHVRRDTLSHLAHRRRREGQPLGPHLQQPLHRPSISHPLRDPRRALVEQLLSRQKGLLTDMIALAAGIRFTKYQIESHKRFNRFRPYKAESLGKILCVARHRLGSSLAKVMAIEDTLTRAEPALRAPAGMNGLLHVIFALSCELTVGR</sequence>
<feature type="region of interest" description="Disordered" evidence="1">
    <location>
        <begin position="91"/>
        <end position="133"/>
    </location>
</feature>
<proteinExistence type="predicted"/>
<evidence type="ECO:0000313" key="2">
    <source>
        <dbReference type="EMBL" id="KDN60464.1"/>
    </source>
</evidence>
<dbReference type="EMBL" id="JMSE01001508">
    <property type="protein sequence ID" value="KDN60464.1"/>
    <property type="molecule type" value="Genomic_DNA"/>
</dbReference>
<dbReference type="Proteomes" id="UP000027238">
    <property type="component" value="Unassembled WGS sequence"/>
</dbReference>
<dbReference type="OrthoDB" id="10375675at2759"/>
<evidence type="ECO:0000313" key="3">
    <source>
        <dbReference type="Proteomes" id="UP000027238"/>
    </source>
</evidence>
<feature type="compositionally biased region" description="Basic and acidic residues" evidence="1">
    <location>
        <begin position="91"/>
        <end position="111"/>
    </location>
</feature>
<evidence type="ECO:0000256" key="1">
    <source>
        <dbReference type="SAM" id="MobiDB-lite"/>
    </source>
</evidence>
<organism evidence="2 3">
    <name type="scientific">Colletotrichum sublineola</name>
    <name type="common">Sorghum anthracnose fungus</name>
    <dbReference type="NCBI Taxonomy" id="1173701"/>
    <lineage>
        <taxon>Eukaryota</taxon>
        <taxon>Fungi</taxon>
        <taxon>Dikarya</taxon>
        <taxon>Ascomycota</taxon>
        <taxon>Pezizomycotina</taxon>
        <taxon>Sordariomycetes</taxon>
        <taxon>Hypocreomycetidae</taxon>
        <taxon>Glomerellales</taxon>
        <taxon>Glomerellaceae</taxon>
        <taxon>Colletotrichum</taxon>
        <taxon>Colletotrichum graminicola species complex</taxon>
    </lineage>
</organism>
<keyword evidence="3" id="KW-1185">Reference proteome</keyword>
<feature type="region of interest" description="Disordered" evidence="1">
    <location>
        <begin position="317"/>
        <end position="338"/>
    </location>
</feature>
<dbReference type="eggNOG" id="ENOG502RPXM">
    <property type="taxonomic scope" value="Eukaryota"/>
</dbReference>
<gene>
    <name evidence="2" type="ORF">CSUB01_11754</name>
</gene>
<dbReference type="AlphaFoldDB" id="A0A066WYF9"/>
<name>A0A066WYF9_COLSU</name>
<dbReference type="HOGENOM" id="CLU_611119_0_0_1"/>
<protein>
    <submittedName>
        <fullName evidence="2">Uncharacterized protein</fullName>
    </submittedName>
</protein>